<keyword evidence="1" id="KW-0472">Membrane</keyword>
<evidence type="ECO:0000313" key="2">
    <source>
        <dbReference type="EMBL" id="SVA09474.1"/>
    </source>
</evidence>
<reference evidence="2" key="1">
    <citation type="submission" date="2018-05" db="EMBL/GenBank/DDBJ databases">
        <authorList>
            <person name="Lanie J.A."/>
            <person name="Ng W.-L."/>
            <person name="Kazmierczak K.M."/>
            <person name="Andrzejewski T.M."/>
            <person name="Davidsen T.M."/>
            <person name="Wayne K.J."/>
            <person name="Tettelin H."/>
            <person name="Glass J.I."/>
            <person name="Rusch D."/>
            <person name="Podicherti R."/>
            <person name="Tsui H.-C.T."/>
            <person name="Winkler M.E."/>
        </authorList>
    </citation>
    <scope>NUCLEOTIDE SEQUENCE</scope>
</reference>
<keyword evidence="1" id="KW-0812">Transmembrane</keyword>
<keyword evidence="1" id="KW-1133">Transmembrane helix</keyword>
<dbReference type="AlphaFoldDB" id="A0A381T1B4"/>
<protein>
    <submittedName>
        <fullName evidence="2">Uncharacterized protein</fullName>
    </submittedName>
</protein>
<organism evidence="2">
    <name type="scientific">marine metagenome</name>
    <dbReference type="NCBI Taxonomy" id="408172"/>
    <lineage>
        <taxon>unclassified sequences</taxon>
        <taxon>metagenomes</taxon>
        <taxon>ecological metagenomes</taxon>
    </lineage>
</organism>
<gene>
    <name evidence="2" type="ORF">METZ01_LOCUS62328</name>
</gene>
<dbReference type="EMBL" id="UINC01003815">
    <property type="protein sequence ID" value="SVA09474.1"/>
    <property type="molecule type" value="Genomic_DNA"/>
</dbReference>
<evidence type="ECO:0000256" key="1">
    <source>
        <dbReference type="SAM" id="Phobius"/>
    </source>
</evidence>
<proteinExistence type="predicted"/>
<name>A0A381T1B4_9ZZZZ</name>
<accession>A0A381T1B4</accession>
<sequence>MRRPSLIALVAITVLIIGAALPAQASDPIGENGVMVILIDEGASPVQRDLDAVETIALTMARGTSAGTIVAASYGVESEEFLSSDSGSDGTRLVTDVVANVQDLEAGPVRSDQFKVLANTFSFLSRIDATSGSRVALLTSGRILGESENTRERLRSVADLFAAEGWAIDVVALPSTEAVLRELMSGLATGSGGDFYDTGSALGFTTAFENYWQLNLDLTTAMDVEMHDNSAAVVTLDIAPHTDNFSTVFVRQHESVDVAVFSPNGMRAAADMESVEIHETPSAVIVQINSPVPGNWTLQGVGPASKLVAGVDVDNPLELRLIEQPPLPVGEPFVMEVAAFNGDSPQLLSSAVIEATINKANGSNVVVALKDEGENGDRFANDGIYSAQMSAPESQGVNNMSIELSWADYVSTMRNDAAYRTETFPTLSLVGVSDVETSAGEYATVARVQVLVGDYPFLISPSDIKAVLNGDGGQLQAMVTAVDQPEPGLGWEFDIAAVIPDSGAYTVEVVLDSVYQGRKYKRVAPMATTTALILEEPFLILGMPVFVIASLGLLLVLVGGFLIWVQQKTSPFGYIVDDSDQVIVDFAGLDRSVLRKLFSKNMVASYEASGLPFVGGMFKFSGRQVKLVHKRAVGDPSMRVDGRPAGPEFDLAENVWLGVGARLLTFRLARPLAESQPIEDKKEDLAGDTVDPSD</sequence>
<feature type="transmembrane region" description="Helical" evidence="1">
    <location>
        <begin position="538"/>
        <end position="565"/>
    </location>
</feature>